<evidence type="ECO:0000313" key="6">
    <source>
        <dbReference type="Proteomes" id="UP001202961"/>
    </source>
</evidence>
<evidence type="ECO:0000259" key="4">
    <source>
        <dbReference type="PROSITE" id="PS50106"/>
    </source>
</evidence>
<dbReference type="InterPro" id="IPR001478">
    <property type="entry name" value="PDZ"/>
</dbReference>
<gene>
    <name evidence="5" type="ORF">NB063_30755</name>
</gene>
<dbReference type="PANTHER" id="PTHR42837:SF2">
    <property type="entry name" value="MEMBRANE METALLOPROTEASE ARASP2, CHLOROPLASTIC-RELATED"/>
    <property type="match status" value="1"/>
</dbReference>
<feature type="signal peptide" evidence="3">
    <location>
        <begin position="1"/>
        <end position="31"/>
    </location>
</feature>
<name>A0ABT0UF95_9BACT</name>
<keyword evidence="3" id="KW-0732">Signal</keyword>
<accession>A0ABT0UF95</accession>
<evidence type="ECO:0000256" key="2">
    <source>
        <dbReference type="SAM" id="MobiDB-lite"/>
    </source>
</evidence>
<feature type="compositionally biased region" description="Polar residues" evidence="2">
    <location>
        <begin position="28"/>
        <end position="53"/>
    </location>
</feature>
<dbReference type="InterPro" id="IPR036034">
    <property type="entry name" value="PDZ_sf"/>
</dbReference>
<dbReference type="InterPro" id="IPR004387">
    <property type="entry name" value="Pept_M50_Zn"/>
</dbReference>
<feature type="domain" description="PDZ" evidence="4">
    <location>
        <begin position="158"/>
        <end position="249"/>
    </location>
</feature>
<feature type="region of interest" description="Disordered" evidence="2">
    <location>
        <begin position="28"/>
        <end position="75"/>
    </location>
</feature>
<dbReference type="Pfam" id="PF13180">
    <property type="entry name" value="PDZ_2"/>
    <property type="match status" value="2"/>
</dbReference>
<feature type="compositionally biased region" description="Basic and acidic residues" evidence="2">
    <location>
        <begin position="340"/>
        <end position="357"/>
    </location>
</feature>
<sequence>MKTRHRKFTRACSFTAITVLVSSTCLPSTRAQDSQAQESPPLVSQSESVPSHRSTSEDEPAEAETNVATSQTQKYADDDAPALGVLAGSCPGRGVCVLDTIWDSPAARVGIEQGDYILAINDQDVSSPQELRQKLQDLGPDDTVNVTIWRRGETINREVALASEAETLPGSMRGWLGVRLSPGPNAGSEDEQGLMIQQVTRNSPAADAGLRAVDEVTGVNGDEVTSLDEFVETVQDFEPGTEVQLTIRRDGSDKEMPVVIGNIANAPLRWFRDSFSPPMNRMPMVGGVESPSMRMSPDTEMLEEMIDDMRRKIRSLQEQVNELKRPTAPPVESSLEGADETLREQQKKTFPLEREETSPGQPDEDDVSTIKRLDHQSMILAQYDSMRGFPYNFSNDWTGSRFNNRGYRDGDDRYQDRGDRYRGRYRSYYPYNGYQPYPYRYYNYGGHPYFYGGGYPYGYRGGVRIGNLGVWW</sequence>
<dbReference type="Proteomes" id="UP001202961">
    <property type="component" value="Unassembled WGS sequence"/>
</dbReference>
<dbReference type="PROSITE" id="PS50106">
    <property type="entry name" value="PDZ"/>
    <property type="match status" value="1"/>
</dbReference>
<dbReference type="RefSeq" id="WP_250933439.1">
    <property type="nucleotide sequence ID" value="NZ_JAMQBK010000119.1"/>
</dbReference>
<proteinExistence type="predicted"/>
<evidence type="ECO:0000256" key="1">
    <source>
        <dbReference type="ARBA" id="ARBA00001947"/>
    </source>
</evidence>
<evidence type="ECO:0000313" key="5">
    <source>
        <dbReference type="EMBL" id="MCM2375025.1"/>
    </source>
</evidence>
<reference evidence="5 6" key="1">
    <citation type="journal article" date="2022" name="Syst. Appl. Microbiol.">
        <title>Rhodopirellula aestuarii sp. nov., a novel member of the genus Rhodopirellula isolated from brackish sediments collected in the Tagus River estuary, Portugal.</title>
        <authorList>
            <person name="Vitorino I.R."/>
            <person name="Klimek D."/>
            <person name="Calusinska M."/>
            <person name="Lobo-da-Cunha A."/>
            <person name="Vasconcelos V."/>
            <person name="Lage O.M."/>
        </authorList>
    </citation>
    <scope>NUCLEOTIDE SEQUENCE [LARGE SCALE GENOMIC DNA]</scope>
    <source>
        <strain evidence="5 6">ICT_H3.1</strain>
    </source>
</reference>
<dbReference type="SUPFAM" id="SSF50156">
    <property type="entry name" value="PDZ domain-like"/>
    <property type="match status" value="2"/>
</dbReference>
<comment type="cofactor">
    <cofactor evidence="1">
        <name>Zn(2+)</name>
        <dbReference type="ChEBI" id="CHEBI:29105"/>
    </cofactor>
</comment>
<protein>
    <submittedName>
        <fullName evidence="5">PDZ domain-containing protein</fullName>
    </submittedName>
</protein>
<feature type="region of interest" description="Disordered" evidence="2">
    <location>
        <begin position="322"/>
        <end position="367"/>
    </location>
</feature>
<comment type="caution">
    <text evidence="5">The sequence shown here is derived from an EMBL/GenBank/DDBJ whole genome shotgun (WGS) entry which is preliminary data.</text>
</comment>
<dbReference type="SMART" id="SM00228">
    <property type="entry name" value="PDZ"/>
    <property type="match status" value="2"/>
</dbReference>
<dbReference type="Gene3D" id="2.30.42.10">
    <property type="match status" value="2"/>
</dbReference>
<organism evidence="5 6">
    <name type="scientific">Aporhodopirellula aestuarii</name>
    <dbReference type="NCBI Taxonomy" id="2950107"/>
    <lineage>
        <taxon>Bacteria</taxon>
        <taxon>Pseudomonadati</taxon>
        <taxon>Planctomycetota</taxon>
        <taxon>Planctomycetia</taxon>
        <taxon>Pirellulales</taxon>
        <taxon>Pirellulaceae</taxon>
        <taxon>Aporhodopirellula</taxon>
    </lineage>
</organism>
<feature type="chain" id="PRO_5046624266" evidence="3">
    <location>
        <begin position="32"/>
        <end position="472"/>
    </location>
</feature>
<dbReference type="CDD" id="cd06779">
    <property type="entry name" value="cpPDZ_Deg_HtrA-like"/>
    <property type="match status" value="1"/>
</dbReference>
<dbReference type="EMBL" id="JAMQBK010000119">
    <property type="protein sequence ID" value="MCM2375025.1"/>
    <property type="molecule type" value="Genomic_DNA"/>
</dbReference>
<evidence type="ECO:0000256" key="3">
    <source>
        <dbReference type="SAM" id="SignalP"/>
    </source>
</evidence>
<dbReference type="PANTHER" id="PTHR42837">
    <property type="entry name" value="REGULATOR OF SIGMA-E PROTEASE RSEP"/>
    <property type="match status" value="1"/>
</dbReference>
<keyword evidence="6" id="KW-1185">Reference proteome</keyword>